<feature type="compositionally biased region" description="Basic and acidic residues" evidence="1">
    <location>
        <begin position="1"/>
        <end position="10"/>
    </location>
</feature>
<feature type="region of interest" description="Disordered" evidence="1">
    <location>
        <begin position="188"/>
        <end position="218"/>
    </location>
</feature>
<dbReference type="Proteomes" id="UP000027238">
    <property type="component" value="Unassembled WGS sequence"/>
</dbReference>
<sequence>MPANKKEATRTRTAAVARIGGQDEEDEDNESPPYSGILARSDAAYKAFIQRQQDKMAALEAEEEKNNDDNLRVTGPCAKTPEPALQRDFECLRCVLSVLHGDTSGWCVPATGRSKKCQRCAVGKNPCLTIREGTELRRLAGEFLAAKRGNVARKRLSRATSALRSRIAFEGTLIAGDPQISTQKCYEGAAREPSSQRPLSPPGGIAPNQPVDAASLSDDASSTAVTVANEDQAAKLRAAIDSLVGASLPAEQMPAYHLLMELYIAHLGDDKR</sequence>
<reference evidence="3" key="1">
    <citation type="journal article" date="2014" name="Genome Announc.">
        <title>Draft genome sequence of Colletotrichum sublineola, a destructive pathogen of cultivated sorghum.</title>
        <authorList>
            <person name="Baroncelli R."/>
            <person name="Sanz-Martin J.M."/>
            <person name="Rech G.E."/>
            <person name="Sukno S.A."/>
            <person name="Thon M.R."/>
        </authorList>
    </citation>
    <scope>NUCLEOTIDE SEQUENCE [LARGE SCALE GENOMIC DNA]</scope>
    <source>
        <strain evidence="3">TX430BB</strain>
    </source>
</reference>
<organism evidence="2 3">
    <name type="scientific">Colletotrichum sublineola</name>
    <name type="common">Sorghum anthracnose fungus</name>
    <dbReference type="NCBI Taxonomy" id="1173701"/>
    <lineage>
        <taxon>Eukaryota</taxon>
        <taxon>Fungi</taxon>
        <taxon>Dikarya</taxon>
        <taxon>Ascomycota</taxon>
        <taxon>Pezizomycotina</taxon>
        <taxon>Sordariomycetes</taxon>
        <taxon>Hypocreomycetidae</taxon>
        <taxon>Glomerellales</taxon>
        <taxon>Glomerellaceae</taxon>
        <taxon>Colletotrichum</taxon>
        <taxon>Colletotrichum graminicola species complex</taxon>
    </lineage>
</organism>
<feature type="region of interest" description="Disordered" evidence="1">
    <location>
        <begin position="1"/>
        <end position="36"/>
    </location>
</feature>
<accession>A0A066XEE1</accession>
<dbReference type="AlphaFoldDB" id="A0A066XEE1"/>
<dbReference type="HOGENOM" id="CLU_1023126_0_0_1"/>
<protein>
    <submittedName>
        <fullName evidence="2">Uncharacterized protein</fullName>
    </submittedName>
</protein>
<proteinExistence type="predicted"/>
<evidence type="ECO:0000313" key="2">
    <source>
        <dbReference type="EMBL" id="KDN64390.1"/>
    </source>
</evidence>
<name>A0A066XEE1_COLSU</name>
<gene>
    <name evidence="2" type="ORF">CSUB01_06166</name>
</gene>
<evidence type="ECO:0000256" key="1">
    <source>
        <dbReference type="SAM" id="MobiDB-lite"/>
    </source>
</evidence>
<comment type="caution">
    <text evidence="2">The sequence shown here is derived from an EMBL/GenBank/DDBJ whole genome shotgun (WGS) entry which is preliminary data.</text>
</comment>
<dbReference type="EMBL" id="JMSE01001138">
    <property type="protein sequence ID" value="KDN64390.1"/>
    <property type="molecule type" value="Genomic_DNA"/>
</dbReference>
<evidence type="ECO:0000313" key="3">
    <source>
        <dbReference type="Proteomes" id="UP000027238"/>
    </source>
</evidence>
<keyword evidence="3" id="KW-1185">Reference proteome</keyword>
<dbReference type="OrthoDB" id="10463375at2759"/>
<dbReference type="eggNOG" id="ENOG502T5G9">
    <property type="taxonomic scope" value="Eukaryota"/>
</dbReference>
<dbReference type="OMA" id="LLMELYI"/>